<sequence length="65" mass="7257">MIGQLLKEHRQKNNLTQKGLAEKSGISFVAINRIEKGNLPRLSVAYKLFESMGLNLKLSIEDSVS</sequence>
<dbReference type="SMART" id="SM00530">
    <property type="entry name" value="HTH_XRE"/>
    <property type="match status" value="1"/>
</dbReference>
<dbReference type="SUPFAM" id="SSF47413">
    <property type="entry name" value="lambda repressor-like DNA-binding domains"/>
    <property type="match status" value="1"/>
</dbReference>
<proteinExistence type="predicted"/>
<evidence type="ECO:0000259" key="1">
    <source>
        <dbReference type="PROSITE" id="PS50943"/>
    </source>
</evidence>
<dbReference type="Gene3D" id="1.10.260.40">
    <property type="entry name" value="lambda repressor-like DNA-binding domains"/>
    <property type="match status" value="1"/>
</dbReference>
<dbReference type="EMBL" id="LR796329">
    <property type="protein sequence ID" value="CAB4137030.1"/>
    <property type="molecule type" value="Genomic_DNA"/>
</dbReference>
<name>A0A6J5LVS3_9CAUD</name>
<dbReference type="GO" id="GO:0003677">
    <property type="term" value="F:DNA binding"/>
    <property type="evidence" value="ECO:0007669"/>
    <property type="project" value="InterPro"/>
</dbReference>
<dbReference type="CDD" id="cd00093">
    <property type="entry name" value="HTH_XRE"/>
    <property type="match status" value="1"/>
</dbReference>
<gene>
    <name evidence="2" type="ORF">UFOVP316_7</name>
</gene>
<evidence type="ECO:0000313" key="2">
    <source>
        <dbReference type="EMBL" id="CAB4137030.1"/>
    </source>
</evidence>
<organism evidence="2">
    <name type="scientific">uncultured Caudovirales phage</name>
    <dbReference type="NCBI Taxonomy" id="2100421"/>
    <lineage>
        <taxon>Viruses</taxon>
        <taxon>Duplodnaviria</taxon>
        <taxon>Heunggongvirae</taxon>
        <taxon>Uroviricota</taxon>
        <taxon>Caudoviricetes</taxon>
        <taxon>Peduoviridae</taxon>
        <taxon>Maltschvirus</taxon>
        <taxon>Maltschvirus maltsch</taxon>
    </lineage>
</organism>
<dbReference type="PROSITE" id="PS50943">
    <property type="entry name" value="HTH_CROC1"/>
    <property type="match status" value="1"/>
</dbReference>
<dbReference type="Pfam" id="PF01381">
    <property type="entry name" value="HTH_3"/>
    <property type="match status" value="1"/>
</dbReference>
<dbReference type="InterPro" id="IPR010982">
    <property type="entry name" value="Lambda_DNA-bd_dom_sf"/>
</dbReference>
<protein>
    <submittedName>
        <fullName evidence="2">Couple_hipB, transcriptional regulator, y4mF family</fullName>
    </submittedName>
</protein>
<feature type="domain" description="HTH cro/C1-type" evidence="1">
    <location>
        <begin position="6"/>
        <end position="63"/>
    </location>
</feature>
<accession>A0A6J5LVS3</accession>
<dbReference type="InterPro" id="IPR001387">
    <property type="entry name" value="Cro/C1-type_HTH"/>
</dbReference>
<reference evidence="2" key="1">
    <citation type="submission" date="2020-04" db="EMBL/GenBank/DDBJ databases">
        <authorList>
            <person name="Chiriac C."/>
            <person name="Salcher M."/>
            <person name="Ghai R."/>
            <person name="Kavagutti S V."/>
        </authorList>
    </citation>
    <scope>NUCLEOTIDE SEQUENCE</scope>
</reference>